<feature type="non-terminal residue" evidence="7">
    <location>
        <position position="351"/>
    </location>
</feature>
<evidence type="ECO:0000259" key="6">
    <source>
        <dbReference type="PROSITE" id="PS50262"/>
    </source>
</evidence>
<gene>
    <name evidence="7" type="ORF">PMAYCL1PPCAC_16080</name>
</gene>
<feature type="transmembrane region" description="Helical" evidence="5">
    <location>
        <begin position="260"/>
        <end position="281"/>
    </location>
</feature>
<evidence type="ECO:0000256" key="2">
    <source>
        <dbReference type="ARBA" id="ARBA00022692"/>
    </source>
</evidence>
<name>A0AAN5HYV7_9BILA</name>
<dbReference type="PANTHER" id="PTHR46709">
    <property type="entry name" value="PROTEIN CBG23488-RELATED"/>
    <property type="match status" value="1"/>
</dbReference>
<evidence type="ECO:0000313" key="7">
    <source>
        <dbReference type="EMBL" id="GMR45885.1"/>
    </source>
</evidence>
<evidence type="ECO:0000256" key="4">
    <source>
        <dbReference type="ARBA" id="ARBA00023136"/>
    </source>
</evidence>
<dbReference type="InterPro" id="IPR017452">
    <property type="entry name" value="GPCR_Rhodpsn_7TM"/>
</dbReference>
<feature type="transmembrane region" description="Helical" evidence="5">
    <location>
        <begin position="23"/>
        <end position="48"/>
    </location>
</feature>
<comment type="subcellular location">
    <subcellularLocation>
        <location evidence="1">Membrane</location>
    </subcellularLocation>
</comment>
<dbReference type="Pfam" id="PF00001">
    <property type="entry name" value="7tm_1"/>
    <property type="match status" value="1"/>
</dbReference>
<feature type="transmembrane region" description="Helical" evidence="5">
    <location>
        <begin position="293"/>
        <end position="318"/>
    </location>
</feature>
<reference evidence="8" key="1">
    <citation type="submission" date="2022-10" db="EMBL/GenBank/DDBJ databases">
        <title>Genome assembly of Pristionchus species.</title>
        <authorList>
            <person name="Yoshida K."/>
            <person name="Sommer R.J."/>
        </authorList>
    </citation>
    <scope>NUCLEOTIDE SEQUENCE [LARGE SCALE GENOMIC DNA]</scope>
    <source>
        <strain evidence="8">RS5460</strain>
    </source>
</reference>
<comment type="caution">
    <text evidence="7">The sequence shown here is derived from an EMBL/GenBank/DDBJ whole genome shotgun (WGS) entry which is preliminary data.</text>
</comment>
<keyword evidence="8" id="KW-1185">Reference proteome</keyword>
<dbReference type="SUPFAM" id="SSF81321">
    <property type="entry name" value="Family A G protein-coupled receptor-like"/>
    <property type="match status" value="1"/>
</dbReference>
<dbReference type="PROSITE" id="PS50262">
    <property type="entry name" value="G_PROTEIN_RECEP_F1_2"/>
    <property type="match status" value="1"/>
</dbReference>
<dbReference type="EMBL" id="BTRK01000004">
    <property type="protein sequence ID" value="GMR45885.1"/>
    <property type="molecule type" value="Genomic_DNA"/>
</dbReference>
<dbReference type="InterPro" id="IPR000276">
    <property type="entry name" value="GPCR_Rhodpsn"/>
</dbReference>
<evidence type="ECO:0000256" key="1">
    <source>
        <dbReference type="ARBA" id="ARBA00004370"/>
    </source>
</evidence>
<dbReference type="Proteomes" id="UP001328107">
    <property type="component" value="Unassembled WGS sequence"/>
</dbReference>
<evidence type="ECO:0000256" key="5">
    <source>
        <dbReference type="SAM" id="Phobius"/>
    </source>
</evidence>
<feature type="transmembrane region" description="Helical" evidence="5">
    <location>
        <begin position="200"/>
        <end position="220"/>
    </location>
</feature>
<protein>
    <recommendedName>
        <fullName evidence="6">G-protein coupled receptors family 1 profile domain-containing protein</fullName>
    </recommendedName>
</protein>
<feature type="transmembrane region" description="Helical" evidence="5">
    <location>
        <begin position="146"/>
        <end position="168"/>
    </location>
</feature>
<feature type="domain" description="G-protein coupled receptors family 1 profile" evidence="6">
    <location>
        <begin position="40"/>
        <end position="319"/>
    </location>
</feature>
<keyword evidence="4 5" id="KW-0472">Membrane</keyword>
<accession>A0AAN5HYV7</accession>
<dbReference type="PANTHER" id="PTHR46709:SF2">
    <property type="entry name" value="G-PROTEIN COUPLED RECEPTORS FAMILY 1 PROFILE DOMAIN-CONTAINING PROTEIN"/>
    <property type="match status" value="1"/>
</dbReference>
<organism evidence="7 8">
    <name type="scientific">Pristionchus mayeri</name>
    <dbReference type="NCBI Taxonomy" id="1317129"/>
    <lineage>
        <taxon>Eukaryota</taxon>
        <taxon>Metazoa</taxon>
        <taxon>Ecdysozoa</taxon>
        <taxon>Nematoda</taxon>
        <taxon>Chromadorea</taxon>
        <taxon>Rhabditida</taxon>
        <taxon>Rhabditina</taxon>
        <taxon>Diplogasteromorpha</taxon>
        <taxon>Diplogasteroidea</taxon>
        <taxon>Neodiplogasteridae</taxon>
        <taxon>Pristionchus</taxon>
    </lineage>
</organism>
<dbReference type="Gene3D" id="1.20.1070.10">
    <property type="entry name" value="Rhodopsin 7-helix transmembrane proteins"/>
    <property type="match status" value="1"/>
</dbReference>
<dbReference type="AlphaFoldDB" id="A0AAN5HYV7"/>
<dbReference type="GO" id="GO:0004930">
    <property type="term" value="F:G protein-coupled receptor activity"/>
    <property type="evidence" value="ECO:0007669"/>
    <property type="project" value="InterPro"/>
</dbReference>
<feature type="transmembrane region" description="Helical" evidence="5">
    <location>
        <begin position="99"/>
        <end position="125"/>
    </location>
</feature>
<feature type="transmembrane region" description="Helical" evidence="5">
    <location>
        <begin position="60"/>
        <end position="79"/>
    </location>
</feature>
<evidence type="ECO:0000256" key="3">
    <source>
        <dbReference type="ARBA" id="ARBA00022989"/>
    </source>
</evidence>
<evidence type="ECO:0000313" key="8">
    <source>
        <dbReference type="Proteomes" id="UP001328107"/>
    </source>
</evidence>
<feature type="non-terminal residue" evidence="7">
    <location>
        <position position="1"/>
    </location>
</feature>
<dbReference type="PRINTS" id="PR00237">
    <property type="entry name" value="GPCRRHODOPSN"/>
</dbReference>
<keyword evidence="3 5" id="KW-1133">Transmembrane helix</keyword>
<dbReference type="GO" id="GO:0016020">
    <property type="term" value="C:membrane"/>
    <property type="evidence" value="ECO:0007669"/>
    <property type="project" value="UniProtKB-SubCell"/>
</dbReference>
<keyword evidence="2 5" id="KW-0812">Transmembrane</keyword>
<proteinExistence type="predicted"/>
<sequence>HSISAFQDLECYYEPPPLTFVRFWLVTVFGTTVSFISILENLLLFVFFLKRKAYRNNHNVYLLLLAFFDFFVSLAYIFLMSVNVLSDYLQSPALVSMWFSYMVPMITISHITMSSASFLIIAASFERYCITTSSRALAFAQRNRPEIAMVAILMGVVSKGSICLEFEISHHENCMGQMNEWQMSYRPFVFDTPYNTVWRLWFRNVVTILAPFFILAFLNAKIVATLSYKKPSVTVYAYISGNLEMEQAQRKASAREATRTMAAVTFCYLISNIVNVVLTIWEHVDKQALFQEYLSVYAIAVDVVSLMTTLGCACRLPIYLYCQPELRPDIVHIVEKWWKWWIGKLKIFVSF</sequence>